<dbReference type="AlphaFoldDB" id="A0A2H9TQW2"/>
<evidence type="ECO:0000259" key="3">
    <source>
        <dbReference type="Pfam" id="PF02678"/>
    </source>
</evidence>
<dbReference type="CDD" id="cd02247">
    <property type="entry name" value="cupin_pirin_C"/>
    <property type="match status" value="1"/>
</dbReference>
<evidence type="ECO:0000259" key="4">
    <source>
        <dbReference type="Pfam" id="PF05726"/>
    </source>
</evidence>
<dbReference type="Pfam" id="PF02678">
    <property type="entry name" value="Pirin"/>
    <property type="match status" value="1"/>
</dbReference>
<dbReference type="Pfam" id="PF05726">
    <property type="entry name" value="Pirin_C"/>
    <property type="match status" value="1"/>
</dbReference>
<dbReference type="InterPro" id="IPR012093">
    <property type="entry name" value="Pirin"/>
</dbReference>
<dbReference type="PANTHER" id="PTHR13903">
    <property type="entry name" value="PIRIN-RELATED"/>
    <property type="match status" value="1"/>
</dbReference>
<dbReference type="PANTHER" id="PTHR13903:SF8">
    <property type="entry name" value="PIRIN"/>
    <property type="match status" value="1"/>
</dbReference>
<dbReference type="Gene3D" id="2.60.120.10">
    <property type="entry name" value="Jelly Rolls"/>
    <property type="match status" value="2"/>
</dbReference>
<sequence>MPSTTTRTIDAHYVASETIPAAAFIPRYMDKLGDELFKGREVGVRGFNCHQYDQFSPFLTCSDITVGPPLMFPDHPHCGHDMMLYVIDDFMGWKETFGERDVHWMTTGKGIIHAQVPGKQAANRHVQFWINLPKELKECEPGNQVLRASKTEIIKTENATIRLLVGKYAGKESTVKSATPILMMDVVTTGSTALTIPGEYFLGVYNLSGTGTVGAQSLCPHSVATSKAGSSGDTLLQCEGEMRFLLFAGAPIKENIDVDGYFICCTKEETNNAIRDFDSRSNGFARGATWSSKIAH</sequence>
<name>A0A2H9TQW2_9FUNG</name>
<dbReference type="EMBL" id="MTSL01000007">
    <property type="protein sequence ID" value="PJF20116.1"/>
    <property type="molecule type" value="Genomic_DNA"/>
</dbReference>
<evidence type="ECO:0000256" key="1">
    <source>
        <dbReference type="ARBA" id="ARBA00008416"/>
    </source>
</evidence>
<dbReference type="PIRSF" id="PIRSF006232">
    <property type="entry name" value="Pirin"/>
    <property type="match status" value="1"/>
</dbReference>
<gene>
    <name evidence="5" type="ORF">PSACC_00073</name>
</gene>
<organism evidence="5 6">
    <name type="scientific">Paramicrosporidium saccamoebae</name>
    <dbReference type="NCBI Taxonomy" id="1246581"/>
    <lineage>
        <taxon>Eukaryota</taxon>
        <taxon>Fungi</taxon>
        <taxon>Fungi incertae sedis</taxon>
        <taxon>Cryptomycota</taxon>
        <taxon>Cryptomycota incertae sedis</taxon>
        <taxon>Paramicrosporidium</taxon>
    </lineage>
</organism>
<dbReference type="InterPro" id="IPR003829">
    <property type="entry name" value="Pirin_N_dom"/>
</dbReference>
<dbReference type="SUPFAM" id="SSF51182">
    <property type="entry name" value="RmlC-like cupins"/>
    <property type="match status" value="1"/>
</dbReference>
<dbReference type="OrthoDB" id="198735at2759"/>
<dbReference type="Proteomes" id="UP000240830">
    <property type="component" value="Unassembled WGS sequence"/>
</dbReference>
<feature type="domain" description="Pirin N-terminal" evidence="3">
    <location>
        <begin position="69"/>
        <end position="130"/>
    </location>
</feature>
<evidence type="ECO:0000313" key="6">
    <source>
        <dbReference type="Proteomes" id="UP000240830"/>
    </source>
</evidence>
<reference evidence="5 6" key="1">
    <citation type="submission" date="2016-10" db="EMBL/GenBank/DDBJ databases">
        <title>The genome of Paramicrosporidium saccamoebae is the missing link in understanding Cryptomycota and Microsporidia evolution.</title>
        <authorList>
            <person name="Quandt C.A."/>
            <person name="Beaudet D."/>
            <person name="Corsaro D."/>
            <person name="Michel R."/>
            <person name="Corradi N."/>
            <person name="James T."/>
        </authorList>
    </citation>
    <scope>NUCLEOTIDE SEQUENCE [LARGE SCALE GENOMIC DNA]</scope>
    <source>
        <strain evidence="5 6">KSL3</strain>
    </source>
</reference>
<comment type="similarity">
    <text evidence="1 2">Belongs to the pirin family.</text>
</comment>
<dbReference type="InterPro" id="IPR008778">
    <property type="entry name" value="Pirin_C_dom"/>
</dbReference>
<dbReference type="InterPro" id="IPR011051">
    <property type="entry name" value="RmlC_Cupin_sf"/>
</dbReference>
<evidence type="ECO:0008006" key="7">
    <source>
        <dbReference type="Google" id="ProtNLM"/>
    </source>
</evidence>
<feature type="domain" description="Pirin C-terminal" evidence="4">
    <location>
        <begin position="190"/>
        <end position="281"/>
    </location>
</feature>
<evidence type="ECO:0000313" key="5">
    <source>
        <dbReference type="EMBL" id="PJF20116.1"/>
    </source>
</evidence>
<comment type="caution">
    <text evidence="5">The sequence shown here is derived from an EMBL/GenBank/DDBJ whole genome shotgun (WGS) entry which is preliminary data.</text>
</comment>
<dbReference type="InterPro" id="IPR014710">
    <property type="entry name" value="RmlC-like_jellyroll"/>
</dbReference>
<evidence type="ECO:0000256" key="2">
    <source>
        <dbReference type="RuleBase" id="RU003457"/>
    </source>
</evidence>
<protein>
    <recommendedName>
        <fullName evidence="7">Pirin domain-containing protein</fullName>
    </recommendedName>
</protein>
<keyword evidence="6" id="KW-1185">Reference proteome</keyword>
<proteinExistence type="inferred from homology"/>
<dbReference type="STRING" id="1246581.A0A2H9TQW2"/>
<accession>A0A2H9TQW2</accession>